<evidence type="ECO:0000256" key="1">
    <source>
        <dbReference type="ARBA" id="ARBA00007734"/>
    </source>
</evidence>
<dbReference type="AlphaFoldDB" id="A0A4R1F3J3"/>
<keyword evidence="5" id="KW-1185">Reference proteome</keyword>
<evidence type="ECO:0000313" key="5">
    <source>
        <dbReference type="Proteomes" id="UP000294887"/>
    </source>
</evidence>
<dbReference type="OrthoDB" id="92254at2"/>
<organism evidence="4 5">
    <name type="scientific">Cocleimonas flava</name>
    <dbReference type="NCBI Taxonomy" id="634765"/>
    <lineage>
        <taxon>Bacteria</taxon>
        <taxon>Pseudomonadati</taxon>
        <taxon>Pseudomonadota</taxon>
        <taxon>Gammaproteobacteria</taxon>
        <taxon>Thiotrichales</taxon>
        <taxon>Thiotrichaceae</taxon>
        <taxon>Cocleimonas</taxon>
    </lineage>
</organism>
<comment type="similarity">
    <text evidence="1">Belongs to the transglycosylase Slt family.</text>
</comment>
<dbReference type="Gene3D" id="1.10.530.10">
    <property type="match status" value="1"/>
</dbReference>
<gene>
    <name evidence="4" type="ORF">EV695_1645</name>
</gene>
<dbReference type="InterPro" id="IPR023346">
    <property type="entry name" value="Lysozyme-like_dom_sf"/>
</dbReference>
<name>A0A4R1F3J3_9GAMM</name>
<protein>
    <submittedName>
        <fullName evidence="4">Soluble lytic murein transglycosylase-like protein</fullName>
    </submittedName>
</protein>
<dbReference type="InterPro" id="IPR008258">
    <property type="entry name" value="Transglycosylase_SLT_dom_1"/>
</dbReference>
<evidence type="ECO:0000256" key="2">
    <source>
        <dbReference type="SAM" id="SignalP"/>
    </source>
</evidence>
<proteinExistence type="inferred from homology"/>
<feature type="chain" id="PRO_5020441208" evidence="2">
    <location>
        <begin position="25"/>
        <end position="260"/>
    </location>
</feature>
<feature type="signal peptide" evidence="2">
    <location>
        <begin position="1"/>
        <end position="24"/>
    </location>
</feature>
<dbReference type="EMBL" id="SMFQ01000003">
    <property type="protein sequence ID" value="TCJ87142.1"/>
    <property type="molecule type" value="Genomic_DNA"/>
</dbReference>
<dbReference type="Pfam" id="PF01464">
    <property type="entry name" value="SLT"/>
    <property type="match status" value="1"/>
</dbReference>
<evidence type="ECO:0000313" key="4">
    <source>
        <dbReference type="EMBL" id="TCJ87142.1"/>
    </source>
</evidence>
<dbReference type="PANTHER" id="PTHR37423:SF2">
    <property type="entry name" value="MEMBRANE-BOUND LYTIC MUREIN TRANSGLYCOSYLASE C"/>
    <property type="match status" value="1"/>
</dbReference>
<comment type="caution">
    <text evidence="4">The sequence shown here is derived from an EMBL/GenBank/DDBJ whole genome shotgun (WGS) entry which is preliminary data.</text>
</comment>
<dbReference type="CDD" id="cd00254">
    <property type="entry name" value="LT-like"/>
    <property type="match status" value="1"/>
</dbReference>
<keyword evidence="2" id="KW-0732">Signal</keyword>
<reference evidence="4 5" key="1">
    <citation type="submission" date="2019-03" db="EMBL/GenBank/DDBJ databases">
        <title>Genomic Encyclopedia of Type Strains, Phase IV (KMG-IV): sequencing the most valuable type-strain genomes for metagenomic binning, comparative biology and taxonomic classification.</title>
        <authorList>
            <person name="Goeker M."/>
        </authorList>
    </citation>
    <scope>NUCLEOTIDE SEQUENCE [LARGE SCALE GENOMIC DNA]</scope>
    <source>
        <strain evidence="4 5">DSM 24830</strain>
    </source>
</reference>
<feature type="domain" description="Transglycosylase SLT" evidence="3">
    <location>
        <begin position="100"/>
        <end position="206"/>
    </location>
</feature>
<dbReference type="RefSeq" id="WP_131905445.1">
    <property type="nucleotide sequence ID" value="NZ_BAAAFU010000004.1"/>
</dbReference>
<dbReference type="SUPFAM" id="SSF53955">
    <property type="entry name" value="Lysozyme-like"/>
    <property type="match status" value="1"/>
</dbReference>
<dbReference type="PANTHER" id="PTHR37423">
    <property type="entry name" value="SOLUBLE LYTIC MUREIN TRANSGLYCOSYLASE-RELATED"/>
    <property type="match status" value="1"/>
</dbReference>
<sequence length="260" mass="29148">MFLTYYKQLSIALLMSVSMLPAVGANPAKQPVIDKNMKLAMLNLTRNNAVVHPAAAAKPAKNNSKKIVKKAQPKLTFPDNCISWNARQVHAKADQYDTHITKYAKKHNVDTNLVKSIITAESCFKRKALSSAGAQGLMQLIPDTADRFGVTDSYDPQQNIRAGVKYLRFLLDRYKGNIEKAIAGYNAGEGAVDKYNGIPPYKETKQYVKNVLRIYAVLNPDFDKKRVKAVYQPPKLGAKPGRHGWQFNRTLAPHLYKKMK</sequence>
<accession>A0A4R1F3J3</accession>
<evidence type="ECO:0000259" key="3">
    <source>
        <dbReference type="Pfam" id="PF01464"/>
    </source>
</evidence>
<dbReference type="Proteomes" id="UP000294887">
    <property type="component" value="Unassembled WGS sequence"/>
</dbReference>